<comment type="caution">
    <text evidence="2">The sequence shown here is derived from an EMBL/GenBank/DDBJ whole genome shotgun (WGS) entry which is preliminary data.</text>
</comment>
<organism evidence="2 3">
    <name type="scientific">Solibacillus palustris</name>
    <dbReference type="NCBI Taxonomy" id="2908203"/>
    <lineage>
        <taxon>Bacteria</taxon>
        <taxon>Bacillati</taxon>
        <taxon>Bacillota</taxon>
        <taxon>Bacilli</taxon>
        <taxon>Bacillales</taxon>
        <taxon>Caryophanaceae</taxon>
        <taxon>Solibacillus</taxon>
    </lineage>
</organism>
<evidence type="ECO:0000313" key="2">
    <source>
        <dbReference type="EMBL" id="MCH7322167.1"/>
    </source>
</evidence>
<dbReference type="InterPro" id="IPR029432">
    <property type="entry name" value="Gp28/Gp37-like_dom"/>
</dbReference>
<gene>
    <name evidence="2" type="ORF">LZ480_09720</name>
</gene>
<dbReference type="RefSeq" id="WP_241369234.1">
    <property type="nucleotide sequence ID" value="NZ_JAKZFC010000003.1"/>
</dbReference>
<evidence type="ECO:0000313" key="3">
    <source>
        <dbReference type="Proteomes" id="UP001316087"/>
    </source>
</evidence>
<dbReference type="Pfam" id="PF14594">
    <property type="entry name" value="Sipho_Gp37"/>
    <property type="match status" value="1"/>
</dbReference>
<sequence>MLSNYSAINHHEIFIDASARDVAEKGDDDLPIHESKIIQSLTDSGKQQLNELIQEEYLEGQILTNSPFKYQVDHDLGDIVTNQNKDWGITMDGRITDVKEIYETNGFSIEAMFGNNRPTLIKKIKQELSQISGEVIR</sequence>
<dbReference type="Proteomes" id="UP001316087">
    <property type="component" value="Unassembled WGS sequence"/>
</dbReference>
<feature type="domain" description="Gp28/Gp37-like" evidence="1">
    <location>
        <begin position="10"/>
        <end position="115"/>
    </location>
</feature>
<protein>
    <submittedName>
        <fullName evidence="2">Siphovirus ReqiPepy6 Gp37-like family protein</fullName>
    </submittedName>
</protein>
<name>A0ABS9UCU8_9BACL</name>
<dbReference type="EMBL" id="JAKZFC010000003">
    <property type="protein sequence ID" value="MCH7322167.1"/>
    <property type="molecule type" value="Genomic_DNA"/>
</dbReference>
<accession>A0ABS9UCU8</accession>
<evidence type="ECO:0000259" key="1">
    <source>
        <dbReference type="Pfam" id="PF14594"/>
    </source>
</evidence>
<proteinExistence type="predicted"/>
<reference evidence="2 3" key="1">
    <citation type="submission" date="2022-03" db="EMBL/GenBank/DDBJ databases">
        <authorList>
            <person name="Jo J.-H."/>
            <person name="Im W.-T."/>
        </authorList>
    </citation>
    <scope>NUCLEOTIDE SEQUENCE [LARGE SCALE GENOMIC DNA]</scope>
    <source>
        <strain evidence="2 3">MA9</strain>
    </source>
</reference>
<keyword evidence="3" id="KW-1185">Reference proteome</keyword>